<sequence>MSLQCYPRDIEAGAPYQNQRSKLDPPKRRKLHILEQWPLHRIIETNSFHIRGPAKSQQFLLRDRERGVSSGRRNN</sequence>
<accession>A0A0N0V6Q4</accession>
<feature type="region of interest" description="Disordered" evidence="1">
    <location>
        <begin position="1"/>
        <end position="25"/>
    </location>
</feature>
<evidence type="ECO:0000313" key="2">
    <source>
        <dbReference type="EMBL" id="KPA40705.1"/>
    </source>
</evidence>
<evidence type="ECO:0000256" key="1">
    <source>
        <dbReference type="SAM" id="MobiDB-lite"/>
    </source>
</evidence>
<reference evidence="2 3" key="1">
    <citation type="submission" date="2015-04" db="EMBL/GenBank/DDBJ databases">
        <title>The draft genome sequence of Fusarium langsethiae, a T-2/HT-2 mycotoxin producer.</title>
        <authorList>
            <person name="Lysoe E."/>
            <person name="Divon H.H."/>
            <person name="Terzi V."/>
            <person name="Orru L."/>
            <person name="Lamontanara A."/>
            <person name="Kolseth A.-K."/>
            <person name="Frandsen R.J."/>
            <person name="Nielsen K."/>
            <person name="Thrane U."/>
        </authorList>
    </citation>
    <scope>NUCLEOTIDE SEQUENCE [LARGE SCALE GENOMIC DNA]</scope>
    <source>
        <strain evidence="2 3">Fl201059</strain>
    </source>
</reference>
<evidence type="ECO:0000313" key="3">
    <source>
        <dbReference type="Proteomes" id="UP000037904"/>
    </source>
</evidence>
<keyword evidence="3" id="KW-1185">Reference proteome</keyword>
<proteinExistence type="predicted"/>
<dbReference type="EMBL" id="JXCE01000123">
    <property type="protein sequence ID" value="KPA40705.1"/>
    <property type="molecule type" value="Genomic_DNA"/>
</dbReference>
<gene>
    <name evidence="2" type="ORF">FLAG1_06405</name>
</gene>
<dbReference type="Proteomes" id="UP000037904">
    <property type="component" value="Unassembled WGS sequence"/>
</dbReference>
<comment type="caution">
    <text evidence="2">The sequence shown here is derived from an EMBL/GenBank/DDBJ whole genome shotgun (WGS) entry which is preliminary data.</text>
</comment>
<organism evidence="2 3">
    <name type="scientific">Fusarium langsethiae</name>
    <dbReference type="NCBI Taxonomy" id="179993"/>
    <lineage>
        <taxon>Eukaryota</taxon>
        <taxon>Fungi</taxon>
        <taxon>Dikarya</taxon>
        <taxon>Ascomycota</taxon>
        <taxon>Pezizomycotina</taxon>
        <taxon>Sordariomycetes</taxon>
        <taxon>Hypocreomycetidae</taxon>
        <taxon>Hypocreales</taxon>
        <taxon>Nectriaceae</taxon>
        <taxon>Fusarium</taxon>
    </lineage>
</organism>
<dbReference type="AlphaFoldDB" id="A0A0N0V6Q4"/>
<protein>
    <submittedName>
        <fullName evidence="2">Uncharacterized protein</fullName>
    </submittedName>
</protein>
<name>A0A0N0V6Q4_FUSLA</name>